<evidence type="ECO:0000256" key="11">
    <source>
        <dbReference type="ARBA" id="ARBA00023180"/>
    </source>
</evidence>
<feature type="transmembrane region" description="Helical" evidence="13">
    <location>
        <begin position="649"/>
        <end position="667"/>
    </location>
</feature>
<evidence type="ECO:0000256" key="2">
    <source>
        <dbReference type="ARBA" id="ARBA00004687"/>
    </source>
</evidence>
<comment type="similarity">
    <text evidence="3 13">Belongs to the PIGG/PIGN/PIGO family. PIGN subfamily.</text>
</comment>
<feature type="transmembrane region" description="Helical" evidence="13">
    <location>
        <begin position="457"/>
        <end position="480"/>
    </location>
</feature>
<comment type="caution">
    <text evidence="13">Lacks conserved residue(s) required for the propagation of feature annotation.</text>
</comment>
<sequence>MSFSTRTALLVVGVLFHVVYLWSIFDIYFRSPLVHGMTPHQVSLPSPAQRLVLFVADGLRADKIYEPFVNTTEAQLEEQPSGECLAPFLHDVIRTKGSWGVSHTRVPTESRPGHVALIAGFYEDVSAVTKGWKMNPVNFDSVFNQSRHTWSFGSPDILPMFAHGATNPEHVETFMYSPEDEDFGAEGSVLDTWVFEHVHALLDRAERNQTLKTQLGQPQVVFFLHLLGLDTNGHAHRPYSPEYLNNIRSVDRGIQAVVERLESFYQHDGKTAYVFTADHGMNNQGAHGDGHPDNTRTPLIAWGAGVQGPQVEPQPAQGHDDFSVPWGFSHLVRKDVGQADIAPLMASLIGVPYPMNSVGVLPLNYLENSSEFKAKSALVNAMQILEQYRVKHDGMQAHRLFFKSFGPLSNATHSPTVWLPKIQKLIETHHYEEAETQCLQLVELSLRGLHYYQTYDWLFLRSIVTLGYLGWIAYSLAFVLRYYVLGMTKVPTSAQSSPVHHAVMNGFAGLTLLLLFGFLYKQDSPFMYYAYTAFPVYFWNEVLKEQSVFRAAVVYALGCPQGLKSTQGTSGPSWRWVLSGILYLLTLELLVLSYFYRSVLSAGFIFLALRPWIDRRSVTAPPQARYTWVLVCLAMAVFTVLPVEKREDARLILAGGLLVAISGLVALRYRGALFRLPTDHSGTGVSRFSVYLLVTQL</sequence>
<feature type="transmembrane region" description="Helical" evidence="13">
    <location>
        <begin position="7"/>
        <end position="25"/>
    </location>
</feature>
<evidence type="ECO:0000313" key="16">
    <source>
        <dbReference type="Proteomes" id="UP001150925"/>
    </source>
</evidence>
<evidence type="ECO:0000256" key="6">
    <source>
        <dbReference type="ARBA" id="ARBA00022679"/>
    </source>
</evidence>
<evidence type="ECO:0000256" key="5">
    <source>
        <dbReference type="ARBA" id="ARBA00022502"/>
    </source>
</evidence>
<evidence type="ECO:0000256" key="12">
    <source>
        <dbReference type="ARBA" id="ARBA00024850"/>
    </source>
</evidence>
<keyword evidence="9 13" id="KW-1133">Transmembrane helix</keyword>
<evidence type="ECO:0000256" key="1">
    <source>
        <dbReference type="ARBA" id="ARBA00004477"/>
    </source>
</evidence>
<dbReference type="GO" id="GO:0006506">
    <property type="term" value="P:GPI anchor biosynthetic process"/>
    <property type="evidence" value="ECO:0007669"/>
    <property type="project" value="UniProtKB-KW"/>
</dbReference>
<keyword evidence="7 13" id="KW-0812">Transmembrane</keyword>
<dbReference type="OrthoDB" id="2748310at2759"/>
<dbReference type="FunFam" id="3.40.720.10:FF:000015">
    <property type="entry name" value="GPI ethanolamine phosphate transferase 1"/>
    <property type="match status" value="1"/>
</dbReference>
<keyword evidence="5 13" id="KW-0337">GPI-anchor biosynthesis</keyword>
<dbReference type="InterPro" id="IPR017852">
    <property type="entry name" value="GPI_EtnP_transferase_1_C"/>
</dbReference>
<accession>A0A9W8E548</accession>
<feature type="transmembrane region" description="Helical" evidence="13">
    <location>
        <begin position="625"/>
        <end position="643"/>
    </location>
</feature>
<comment type="pathway">
    <text evidence="2 13">Glycolipid biosynthesis; glycosylphosphatidylinositol-anchor biosynthesis.</text>
</comment>
<dbReference type="Pfam" id="PF04987">
    <property type="entry name" value="PigN"/>
    <property type="match status" value="1"/>
</dbReference>
<keyword evidence="10 13" id="KW-0472">Membrane</keyword>
<evidence type="ECO:0000256" key="4">
    <source>
        <dbReference type="ARBA" id="ARBA00020831"/>
    </source>
</evidence>
<dbReference type="InterPro" id="IPR037671">
    <property type="entry name" value="PIGN_N"/>
</dbReference>
<proteinExistence type="inferred from homology"/>
<dbReference type="GO" id="GO:0005789">
    <property type="term" value="C:endoplasmic reticulum membrane"/>
    <property type="evidence" value="ECO:0007669"/>
    <property type="project" value="UniProtKB-SubCell"/>
</dbReference>
<dbReference type="InterPro" id="IPR007070">
    <property type="entry name" value="GPI_EtnP_transferase_1"/>
</dbReference>
<comment type="caution">
    <text evidence="15">The sequence shown here is derived from an EMBL/GenBank/DDBJ whole genome shotgun (WGS) entry which is preliminary data.</text>
</comment>
<comment type="subcellular location">
    <subcellularLocation>
        <location evidence="1 13">Endoplasmic reticulum membrane</location>
        <topology evidence="1 13">Multi-pass membrane protein</topology>
    </subcellularLocation>
</comment>
<dbReference type="PANTHER" id="PTHR12250">
    <property type="entry name" value="PHOSPHATIDYLINOSITOL GLYCAN, CLASS N"/>
    <property type="match status" value="1"/>
</dbReference>
<evidence type="ECO:0000256" key="7">
    <source>
        <dbReference type="ARBA" id="ARBA00022692"/>
    </source>
</evidence>
<dbReference type="CDD" id="cd16020">
    <property type="entry name" value="GPI_EPT_1"/>
    <property type="match status" value="1"/>
</dbReference>
<keyword evidence="16" id="KW-1185">Reference proteome</keyword>
<evidence type="ECO:0000256" key="10">
    <source>
        <dbReference type="ARBA" id="ARBA00023136"/>
    </source>
</evidence>
<keyword evidence="6 13" id="KW-0808">Transferase</keyword>
<feature type="non-terminal residue" evidence="15">
    <location>
        <position position="697"/>
    </location>
</feature>
<dbReference type="InterPro" id="IPR002591">
    <property type="entry name" value="Phosphodiest/P_Trfase"/>
</dbReference>
<keyword evidence="8 13" id="KW-0256">Endoplasmic reticulum</keyword>
<dbReference type="AlphaFoldDB" id="A0A9W8E548"/>
<evidence type="ECO:0000256" key="3">
    <source>
        <dbReference type="ARBA" id="ARBA00008400"/>
    </source>
</evidence>
<dbReference type="Gene3D" id="3.40.720.10">
    <property type="entry name" value="Alkaline Phosphatase, subunit A"/>
    <property type="match status" value="1"/>
</dbReference>
<dbReference type="GO" id="GO:0051377">
    <property type="term" value="F:mannose-ethanolamine phosphotransferase activity"/>
    <property type="evidence" value="ECO:0007669"/>
    <property type="project" value="UniProtKB-UniRule"/>
</dbReference>
<dbReference type="InterPro" id="IPR017850">
    <property type="entry name" value="Alkaline_phosphatase_core_sf"/>
</dbReference>
<dbReference type="Proteomes" id="UP001150925">
    <property type="component" value="Unassembled WGS sequence"/>
</dbReference>
<gene>
    <name evidence="15" type="primary">MCD4_2</name>
    <name evidence="15" type="ORF">IWQ62_005564</name>
</gene>
<dbReference type="EMBL" id="JANBPY010002370">
    <property type="protein sequence ID" value="KAJ1955291.1"/>
    <property type="molecule type" value="Genomic_DNA"/>
</dbReference>
<feature type="transmembrane region" description="Helical" evidence="13">
    <location>
        <begin position="501"/>
        <end position="520"/>
    </location>
</feature>
<dbReference type="Pfam" id="PF01663">
    <property type="entry name" value="Phosphodiest"/>
    <property type="match status" value="1"/>
</dbReference>
<feature type="domain" description="GPI ethanolamine phosphate transferase 1 C-terminal" evidence="14">
    <location>
        <begin position="447"/>
        <end position="667"/>
    </location>
</feature>
<evidence type="ECO:0000256" key="9">
    <source>
        <dbReference type="ARBA" id="ARBA00022989"/>
    </source>
</evidence>
<dbReference type="EC" id="2.-.-.-" evidence="13"/>
<protein>
    <recommendedName>
        <fullName evidence="4 13">GPI ethanolamine phosphate transferase 1</fullName>
        <ecNumber evidence="13">2.-.-.-</ecNumber>
    </recommendedName>
</protein>
<reference evidence="15" key="1">
    <citation type="submission" date="2022-07" db="EMBL/GenBank/DDBJ databases">
        <title>Phylogenomic reconstructions and comparative analyses of Kickxellomycotina fungi.</title>
        <authorList>
            <person name="Reynolds N.K."/>
            <person name="Stajich J.E."/>
            <person name="Barry K."/>
            <person name="Grigoriev I.V."/>
            <person name="Crous P."/>
            <person name="Smith M.E."/>
        </authorList>
    </citation>
    <scope>NUCLEOTIDE SEQUENCE</scope>
    <source>
        <strain evidence="15">RSA 1196</strain>
    </source>
</reference>
<name>A0A9W8E548_9FUNG</name>
<organism evidence="15 16">
    <name type="scientific">Dispira parvispora</name>
    <dbReference type="NCBI Taxonomy" id="1520584"/>
    <lineage>
        <taxon>Eukaryota</taxon>
        <taxon>Fungi</taxon>
        <taxon>Fungi incertae sedis</taxon>
        <taxon>Zoopagomycota</taxon>
        <taxon>Kickxellomycotina</taxon>
        <taxon>Dimargaritomycetes</taxon>
        <taxon>Dimargaritales</taxon>
        <taxon>Dimargaritaceae</taxon>
        <taxon>Dispira</taxon>
    </lineage>
</organism>
<dbReference type="PANTHER" id="PTHR12250:SF0">
    <property type="entry name" value="GPI ETHANOLAMINE PHOSPHATE TRANSFERASE 1"/>
    <property type="match status" value="1"/>
</dbReference>
<evidence type="ECO:0000259" key="14">
    <source>
        <dbReference type="Pfam" id="PF04987"/>
    </source>
</evidence>
<keyword evidence="11" id="KW-0325">Glycoprotein</keyword>
<evidence type="ECO:0000313" key="15">
    <source>
        <dbReference type="EMBL" id="KAJ1955291.1"/>
    </source>
</evidence>
<comment type="function">
    <text evidence="12 13">Ethanolamine phosphate transferase involved in glycosylphosphatidylinositol-anchor biosynthesis. Transfers ethanolamine phosphate to the first alpha-1,4-linked mannose of the glycosylphosphatidylinositol precursor of GPI-anchor.</text>
</comment>
<evidence type="ECO:0000256" key="8">
    <source>
        <dbReference type="ARBA" id="ARBA00022824"/>
    </source>
</evidence>
<evidence type="ECO:0000256" key="13">
    <source>
        <dbReference type="RuleBase" id="RU367138"/>
    </source>
</evidence>
<dbReference type="SUPFAM" id="SSF53649">
    <property type="entry name" value="Alkaline phosphatase-like"/>
    <property type="match status" value="1"/>
</dbReference>